<evidence type="ECO:0000256" key="5">
    <source>
        <dbReference type="PIRSR" id="PIRSR001220-2"/>
    </source>
</evidence>
<dbReference type="InterPro" id="IPR036152">
    <property type="entry name" value="Asp/glu_Ase-like_sf"/>
</dbReference>
<feature type="domain" description="L-asparaginase N-terminal" evidence="9">
    <location>
        <begin position="466"/>
        <end position="721"/>
    </location>
</feature>
<evidence type="ECO:0000256" key="4">
    <source>
        <dbReference type="ARBA" id="ARBA00023242"/>
    </source>
</evidence>
<dbReference type="InterPro" id="IPR027473">
    <property type="entry name" value="L-asparaginase_C"/>
</dbReference>
<dbReference type="PANTHER" id="PTHR11707">
    <property type="entry name" value="L-ASPARAGINASE"/>
    <property type="match status" value="1"/>
</dbReference>
<feature type="binding site" evidence="5">
    <location>
        <position position="589"/>
    </location>
    <ligand>
        <name>substrate</name>
    </ligand>
</feature>
<dbReference type="OrthoDB" id="303107at2759"/>
<dbReference type="EC" id="3.5.1.1" evidence="2"/>
<dbReference type="Pfam" id="PF02791">
    <property type="entry name" value="DDT"/>
    <property type="match status" value="1"/>
</dbReference>
<dbReference type="Pfam" id="PF17763">
    <property type="entry name" value="Asparaginase_C"/>
    <property type="match status" value="1"/>
</dbReference>
<evidence type="ECO:0000256" key="7">
    <source>
        <dbReference type="SAM" id="Coils"/>
    </source>
</evidence>
<dbReference type="InterPro" id="IPR006034">
    <property type="entry name" value="Asparaginase/glutaminase-like"/>
</dbReference>
<comment type="caution">
    <text evidence="12">The sequence shown here is derived from an EMBL/GenBank/DDBJ whole genome shotgun (WGS) entry which is preliminary data.</text>
</comment>
<dbReference type="Pfam" id="PF00710">
    <property type="entry name" value="Asparaginase"/>
    <property type="match status" value="1"/>
</dbReference>
<dbReference type="InterPro" id="IPR041725">
    <property type="entry name" value="L-asparaginase_I"/>
</dbReference>
<feature type="compositionally biased region" description="Low complexity" evidence="8">
    <location>
        <begin position="1"/>
        <end position="21"/>
    </location>
</feature>
<dbReference type="InterPro" id="IPR027474">
    <property type="entry name" value="L-asparaginase_N"/>
</dbReference>
<dbReference type="CDD" id="cd08963">
    <property type="entry name" value="L-asparaginase_I"/>
    <property type="match status" value="1"/>
</dbReference>
<dbReference type="SFLD" id="SFLDS00057">
    <property type="entry name" value="Glutaminase/Asparaginase"/>
    <property type="match status" value="1"/>
</dbReference>
<feature type="binding site" evidence="5">
    <location>
        <begin position="620"/>
        <end position="621"/>
    </location>
    <ligand>
        <name>substrate</name>
    </ligand>
</feature>
<dbReference type="Gene3D" id="3.40.50.1170">
    <property type="entry name" value="L-asparaginase, N-terminal domain"/>
    <property type="match status" value="1"/>
</dbReference>
<organism evidence="12 13">
    <name type="scientific">Rhizopus stolonifer</name>
    <name type="common">Rhizopus nigricans</name>
    <dbReference type="NCBI Taxonomy" id="4846"/>
    <lineage>
        <taxon>Eukaryota</taxon>
        <taxon>Fungi</taxon>
        <taxon>Fungi incertae sedis</taxon>
        <taxon>Mucoromycota</taxon>
        <taxon>Mucoromycotina</taxon>
        <taxon>Mucoromycetes</taxon>
        <taxon>Mucorales</taxon>
        <taxon>Mucorineae</taxon>
        <taxon>Rhizopodaceae</taxon>
        <taxon>Rhizopus</taxon>
    </lineage>
</organism>
<feature type="region of interest" description="Disordered" evidence="8">
    <location>
        <begin position="503"/>
        <end position="537"/>
    </location>
</feature>
<evidence type="ECO:0000259" key="11">
    <source>
        <dbReference type="Pfam" id="PF17763"/>
    </source>
</evidence>
<dbReference type="InterPro" id="IPR018501">
    <property type="entry name" value="DDT_dom"/>
</dbReference>
<sequence>MPARNTSTTTKKKASTNASKPAKPKPQIFVTSESSPEDILHASWRFLSAYQFFHTFRTYLKLPLTFSLERLENALLHGCRIDPSLRESSISSESSISNEQPSKNLATYMICFIKPLLTQRRYQSIYVHNYDESIHHLFPAYNSFFTLNVVQKIDLLKAIEQAYMELSDEKLQMLKSEDLIPDMMRLSPIGTDKQGWTYWYFGDSRLYREIPIPQGKKGIDMLNQTEFTFQLICYSLESWHNTISVFQKETNKELAAKICDLGLEIIRKLEAQEAARLKNEAKSKRAKELESVPRKRSSRLEVKFDQEAKRQKIIEEEKQRSALEEIERKNKIKQEKLTAQQEERELRVEEARLKNDLHAYLTGLISNAEEDQVLKLRKLRAPIYSTTTEQLLLEKMKGWIELLEHPISVELQDNHVQFKGEHLSEGTTPPPLSTPVRSDNVVYDNAAVGHQLGVDRNDMLAPDISRVLVIYTGGTIGMKHTPEHGYIPLPNYFAESLSKVRRFHDPGNDTDRPTLSRSSSHDSLDSLNISDKTHHDFGRTTNTVKAIQQDGPDKGKSKTFQLPSLITPVSLFGKRIRYSILEYVPLLDSCDITMSDWVRIAGDIKENYQLYDAFIVLHGTDTMAYTASALSFMLEELGKTVIITGSQVPLTEVRNDAVDNLLGALTVAGHFVIPEVTLYFGKKLYRGNRTSKISAVDFEAFDSPNIPALVDIGINIDVKWPLVLRPTHIAKFDVWTKLNPNVGSLRLFPGINDSTIRAFLAPPLQGVVLETFGAGNAPCRPTLLAALKEATDRGVVIVNCTQCRKGLVTDAYATGKQLSAIGVVPGADMTPECALSKLAYLLGKTPDDPDHVRKMMT</sequence>
<dbReference type="GO" id="GO:0009066">
    <property type="term" value="P:aspartate family amino acid metabolic process"/>
    <property type="evidence" value="ECO:0007669"/>
    <property type="project" value="UniProtKB-ARBA"/>
</dbReference>
<dbReference type="PANTHER" id="PTHR11707:SF28">
    <property type="entry name" value="60 KDA LYSOPHOSPHOLIPASE"/>
    <property type="match status" value="1"/>
</dbReference>
<dbReference type="GO" id="GO:0004067">
    <property type="term" value="F:asparaginase activity"/>
    <property type="evidence" value="ECO:0007669"/>
    <property type="project" value="UniProtKB-UniRule"/>
</dbReference>
<evidence type="ECO:0000256" key="1">
    <source>
        <dbReference type="ARBA" id="ARBA00004123"/>
    </source>
</evidence>
<dbReference type="FunFam" id="3.40.50.40:FF:000001">
    <property type="entry name" value="L-asparaginase 1"/>
    <property type="match status" value="1"/>
</dbReference>
<dbReference type="InterPro" id="IPR040919">
    <property type="entry name" value="Asparaginase_C"/>
</dbReference>
<dbReference type="EMBL" id="PJQM01000863">
    <property type="protein sequence ID" value="RCI03878.1"/>
    <property type="molecule type" value="Genomic_DNA"/>
</dbReference>
<feature type="coiled-coil region" evidence="7">
    <location>
        <begin position="316"/>
        <end position="352"/>
    </location>
</feature>
<dbReference type="SMR" id="A0A367KNW2"/>
<dbReference type="Proteomes" id="UP000253551">
    <property type="component" value="Unassembled WGS sequence"/>
</dbReference>
<feature type="compositionally biased region" description="Basic and acidic residues" evidence="8">
    <location>
        <begin position="503"/>
        <end position="524"/>
    </location>
</feature>
<keyword evidence="7" id="KW-0175">Coiled coil</keyword>
<dbReference type="PRINTS" id="PR00139">
    <property type="entry name" value="ASNGLNASE"/>
</dbReference>
<reference evidence="12 13" key="1">
    <citation type="journal article" date="2018" name="G3 (Bethesda)">
        <title>Phylogenetic and Phylogenomic Definition of Rhizopus Species.</title>
        <authorList>
            <person name="Gryganskyi A.P."/>
            <person name="Golan J."/>
            <person name="Dolatabadi S."/>
            <person name="Mondo S."/>
            <person name="Robb S."/>
            <person name="Idnurm A."/>
            <person name="Muszewska A."/>
            <person name="Steczkiewicz K."/>
            <person name="Masonjones S."/>
            <person name="Liao H.L."/>
            <person name="Gajdeczka M.T."/>
            <person name="Anike F."/>
            <person name="Vuek A."/>
            <person name="Anishchenko I.M."/>
            <person name="Voigt K."/>
            <person name="de Hoog G.S."/>
            <person name="Smith M.E."/>
            <person name="Heitman J."/>
            <person name="Vilgalys R."/>
            <person name="Stajich J.E."/>
        </authorList>
    </citation>
    <scope>NUCLEOTIDE SEQUENCE [LARGE SCALE GENOMIC DNA]</scope>
    <source>
        <strain evidence="12 13">LSU 92-RS-03</strain>
    </source>
</reference>
<dbReference type="SMART" id="SM00870">
    <property type="entry name" value="Asparaginase"/>
    <property type="match status" value="1"/>
</dbReference>
<feature type="active site" evidence="6">
    <location>
        <position position="620"/>
    </location>
</feature>
<gene>
    <name evidence="12" type="ORF">CU098_011459</name>
</gene>
<keyword evidence="13" id="KW-1185">Reference proteome</keyword>
<evidence type="ECO:0000259" key="10">
    <source>
        <dbReference type="Pfam" id="PF02791"/>
    </source>
</evidence>
<dbReference type="PROSITE" id="PS51732">
    <property type="entry name" value="ASN_GLN_ASE_3"/>
    <property type="match status" value="1"/>
</dbReference>
<dbReference type="PROSITE" id="PS00917">
    <property type="entry name" value="ASN_GLN_ASE_2"/>
    <property type="match status" value="1"/>
</dbReference>
<keyword evidence="4" id="KW-0539">Nucleus</keyword>
<name>A0A367KNW2_RHIST</name>
<dbReference type="PIRSF" id="PIRSF001220">
    <property type="entry name" value="L-ASNase_gatD"/>
    <property type="match status" value="1"/>
</dbReference>
<dbReference type="PIRSF" id="PIRSF500176">
    <property type="entry name" value="L_ASNase"/>
    <property type="match status" value="1"/>
</dbReference>
<evidence type="ECO:0000259" key="9">
    <source>
        <dbReference type="Pfam" id="PF00710"/>
    </source>
</evidence>
<feature type="domain" description="DDT" evidence="10">
    <location>
        <begin position="46"/>
        <end position="77"/>
    </location>
</feature>
<keyword evidence="3" id="KW-0378">Hydrolase</keyword>
<feature type="region of interest" description="Disordered" evidence="8">
    <location>
        <begin position="1"/>
        <end position="29"/>
    </location>
</feature>
<dbReference type="Gene3D" id="3.40.50.40">
    <property type="match status" value="1"/>
</dbReference>
<proteinExistence type="predicted"/>
<evidence type="ECO:0000256" key="6">
    <source>
        <dbReference type="PROSITE-ProRule" id="PRU10100"/>
    </source>
</evidence>
<feature type="domain" description="Asparaginase/glutaminase C-terminal" evidence="11">
    <location>
        <begin position="741"/>
        <end position="856"/>
    </location>
</feature>
<evidence type="ECO:0000313" key="12">
    <source>
        <dbReference type="EMBL" id="RCI03878.1"/>
    </source>
</evidence>
<accession>A0A367KNW2</accession>
<protein>
    <recommendedName>
        <fullName evidence="2">asparaginase</fullName>
        <ecNumber evidence="2">3.5.1.1</ecNumber>
    </recommendedName>
</protein>
<comment type="subcellular location">
    <subcellularLocation>
        <location evidence="1">Nucleus</location>
    </subcellularLocation>
</comment>
<evidence type="ECO:0000313" key="13">
    <source>
        <dbReference type="Proteomes" id="UP000253551"/>
    </source>
</evidence>
<dbReference type="InterPro" id="IPR037152">
    <property type="entry name" value="L-asparaginase_N_sf"/>
</dbReference>
<dbReference type="SUPFAM" id="SSF53774">
    <property type="entry name" value="Glutaminase/Asparaginase"/>
    <property type="match status" value="1"/>
</dbReference>
<evidence type="ECO:0000256" key="2">
    <source>
        <dbReference type="ARBA" id="ARBA00012920"/>
    </source>
</evidence>
<feature type="non-terminal residue" evidence="12">
    <location>
        <position position="857"/>
    </location>
</feature>
<dbReference type="STRING" id="4846.A0A367KNW2"/>
<evidence type="ECO:0000256" key="3">
    <source>
        <dbReference type="ARBA" id="ARBA00022801"/>
    </source>
</evidence>
<dbReference type="InterPro" id="IPR027475">
    <property type="entry name" value="Asparaginase/glutaminase_AS2"/>
</dbReference>
<dbReference type="AlphaFoldDB" id="A0A367KNW2"/>
<evidence type="ECO:0000256" key="8">
    <source>
        <dbReference type="SAM" id="MobiDB-lite"/>
    </source>
</evidence>